<reference evidence="2" key="1">
    <citation type="submission" date="2019-05" db="EMBL/GenBank/DDBJ databases">
        <title>Whole genome sequencing of Pseudanabaena catenata USMAC16.</title>
        <authorList>
            <person name="Khan Z."/>
            <person name="Omar W.M."/>
            <person name="Convey P."/>
            <person name="Merican F."/>
            <person name="Najimudin N."/>
        </authorList>
    </citation>
    <scope>NUCLEOTIDE SEQUENCE</scope>
    <source>
        <strain evidence="2">USMAC16</strain>
    </source>
</reference>
<dbReference type="SUPFAM" id="SSF51261">
    <property type="entry name" value="Duplicated hybrid motif"/>
    <property type="match status" value="1"/>
</dbReference>
<dbReference type="EC" id="3.4.-.-" evidence="2"/>
<proteinExistence type="predicted"/>
<protein>
    <submittedName>
        <fullName evidence="2">M23 family metallopeptidase</fullName>
        <ecNumber evidence="2">3.4.-.-</ecNumber>
    </submittedName>
</protein>
<comment type="caution">
    <text evidence="2">The sequence shown here is derived from an EMBL/GenBank/DDBJ whole genome shotgun (WGS) entry which is preliminary data.</text>
</comment>
<dbReference type="RefSeq" id="WP_158467650.1">
    <property type="nucleotide sequence ID" value="NZ_VBTY01000189.1"/>
</dbReference>
<dbReference type="EMBL" id="VBTY01000189">
    <property type="protein sequence ID" value="MDG3496464.1"/>
    <property type="molecule type" value="Genomic_DNA"/>
</dbReference>
<dbReference type="CDD" id="cd12797">
    <property type="entry name" value="M23_peptidase"/>
    <property type="match status" value="1"/>
</dbReference>
<gene>
    <name evidence="2" type="ORF">FEV09_18145</name>
</gene>
<keyword evidence="2" id="KW-0378">Hydrolase</keyword>
<name>A0A9X4MHS4_9CYAN</name>
<feature type="domain" description="M23ase beta-sheet core" evidence="1">
    <location>
        <begin position="13"/>
        <end position="101"/>
    </location>
</feature>
<dbReference type="Pfam" id="PF01551">
    <property type="entry name" value="Peptidase_M23"/>
    <property type="match status" value="1"/>
</dbReference>
<dbReference type="GO" id="GO:0016787">
    <property type="term" value="F:hydrolase activity"/>
    <property type="evidence" value="ECO:0007669"/>
    <property type="project" value="UniProtKB-KW"/>
</dbReference>
<evidence type="ECO:0000259" key="1">
    <source>
        <dbReference type="Pfam" id="PF01551"/>
    </source>
</evidence>
<evidence type="ECO:0000313" key="2">
    <source>
        <dbReference type="EMBL" id="MDG3496464.1"/>
    </source>
</evidence>
<dbReference type="Gene3D" id="2.70.70.10">
    <property type="entry name" value="Glucose Permease (Domain IIA)"/>
    <property type="match status" value="1"/>
</dbReference>
<dbReference type="AlphaFoldDB" id="A0A9X4MHS4"/>
<dbReference type="Proteomes" id="UP001152872">
    <property type="component" value="Unassembled WGS sequence"/>
</dbReference>
<dbReference type="InterPro" id="IPR011055">
    <property type="entry name" value="Dup_hybrid_motif"/>
</dbReference>
<sequence length="125" mass="13317">MTQTAHADGYGLRAIDLGLGAGTPVLAPANVTVIATCNAGNNHRAIKLKADDGTFYSLIHVYSTNIQKGQRFQQGERIGTVASDKPWNKCAKSTGIHLHFGSSSPVVDNVNIRSVRLNTVIQSSN</sequence>
<accession>A0A9X4MHS4</accession>
<organism evidence="2 3">
    <name type="scientific">Pseudanabaena catenata USMAC16</name>
    <dbReference type="NCBI Taxonomy" id="1855837"/>
    <lineage>
        <taxon>Bacteria</taxon>
        <taxon>Bacillati</taxon>
        <taxon>Cyanobacteriota</taxon>
        <taxon>Cyanophyceae</taxon>
        <taxon>Pseudanabaenales</taxon>
        <taxon>Pseudanabaenaceae</taxon>
        <taxon>Pseudanabaena</taxon>
    </lineage>
</organism>
<keyword evidence="3" id="KW-1185">Reference proteome</keyword>
<evidence type="ECO:0000313" key="3">
    <source>
        <dbReference type="Proteomes" id="UP001152872"/>
    </source>
</evidence>
<dbReference type="InterPro" id="IPR016047">
    <property type="entry name" value="M23ase_b-sheet_dom"/>
</dbReference>